<dbReference type="GeneID" id="62198598"/>
<gene>
    <name evidence="1" type="ORF">GT037_000373</name>
</gene>
<dbReference type="AlphaFoldDB" id="A0A8H7EJJ6"/>
<evidence type="ECO:0000313" key="1">
    <source>
        <dbReference type="EMBL" id="KAF7681397.1"/>
    </source>
</evidence>
<dbReference type="EMBL" id="JAAABM010000001">
    <property type="protein sequence ID" value="KAF7681397.1"/>
    <property type="molecule type" value="Genomic_DNA"/>
</dbReference>
<proteinExistence type="predicted"/>
<organism evidence="1 2">
    <name type="scientific">Alternaria burnsii</name>
    <dbReference type="NCBI Taxonomy" id="1187904"/>
    <lineage>
        <taxon>Eukaryota</taxon>
        <taxon>Fungi</taxon>
        <taxon>Dikarya</taxon>
        <taxon>Ascomycota</taxon>
        <taxon>Pezizomycotina</taxon>
        <taxon>Dothideomycetes</taxon>
        <taxon>Pleosporomycetidae</taxon>
        <taxon>Pleosporales</taxon>
        <taxon>Pleosporineae</taxon>
        <taxon>Pleosporaceae</taxon>
        <taxon>Alternaria</taxon>
        <taxon>Alternaria sect. Alternaria</taxon>
    </lineage>
</organism>
<reference evidence="1" key="1">
    <citation type="submission" date="2020-01" db="EMBL/GenBank/DDBJ databases">
        <authorList>
            <person name="Feng Z.H.Z."/>
        </authorList>
    </citation>
    <scope>NUCLEOTIDE SEQUENCE</scope>
    <source>
        <strain evidence="1">CBS107.38</strain>
    </source>
</reference>
<dbReference type="Proteomes" id="UP000596902">
    <property type="component" value="Unassembled WGS sequence"/>
</dbReference>
<evidence type="ECO:0000313" key="2">
    <source>
        <dbReference type="Proteomes" id="UP000596902"/>
    </source>
</evidence>
<reference evidence="1" key="2">
    <citation type="submission" date="2020-08" db="EMBL/GenBank/DDBJ databases">
        <title>Draft Genome Sequence of Cumin Blight Pathogen Alternaria burnsii.</title>
        <authorList>
            <person name="Feng Z."/>
        </authorList>
    </citation>
    <scope>NUCLEOTIDE SEQUENCE</scope>
    <source>
        <strain evidence="1">CBS107.38</strain>
    </source>
</reference>
<feature type="non-terminal residue" evidence="1">
    <location>
        <position position="1"/>
    </location>
</feature>
<dbReference type="RefSeq" id="XP_038791276.1">
    <property type="nucleotide sequence ID" value="XM_038925420.1"/>
</dbReference>
<sequence length="66" mass="7432">SICRSSTTQKNPDLVIRSVQASQLEEGQKLRADATHQFPIAMLLLAESSEKKEKAYVQYTPKKPSR</sequence>
<accession>A0A8H7EJJ6</accession>
<keyword evidence="2" id="KW-1185">Reference proteome</keyword>
<comment type="caution">
    <text evidence="1">The sequence shown here is derived from an EMBL/GenBank/DDBJ whole genome shotgun (WGS) entry which is preliminary data.</text>
</comment>
<name>A0A8H7EJJ6_9PLEO</name>
<protein>
    <submittedName>
        <fullName evidence="1">Uncharacterized protein</fullName>
    </submittedName>
</protein>